<keyword evidence="2 7" id="KW-0645">Protease</keyword>
<dbReference type="Gene3D" id="1.10.1370.10">
    <property type="entry name" value="Neurolysin, domain 3"/>
    <property type="match status" value="1"/>
</dbReference>
<evidence type="ECO:0000256" key="1">
    <source>
        <dbReference type="ARBA" id="ARBA00006040"/>
    </source>
</evidence>
<dbReference type="Gene3D" id="3.40.390.10">
    <property type="entry name" value="Collagenase (Catalytic Domain)"/>
    <property type="match status" value="1"/>
</dbReference>
<dbReference type="Proteomes" id="UP001277561">
    <property type="component" value="Unassembled WGS sequence"/>
</dbReference>
<dbReference type="EMBL" id="JAVRAD010000005">
    <property type="protein sequence ID" value="MDX8330262.1"/>
    <property type="molecule type" value="Genomic_DNA"/>
</dbReference>
<dbReference type="GO" id="GO:0004222">
    <property type="term" value="F:metalloendopeptidase activity"/>
    <property type="evidence" value="ECO:0007669"/>
    <property type="project" value="InterPro"/>
</dbReference>
<dbReference type="Gene3D" id="1.10.1370.40">
    <property type="match status" value="1"/>
</dbReference>
<feature type="domain" description="Peptidase M3A/M3B catalytic" evidence="8">
    <location>
        <begin position="233"/>
        <end position="684"/>
    </location>
</feature>
<dbReference type="GO" id="GO:0046872">
    <property type="term" value="F:metal ion binding"/>
    <property type="evidence" value="ECO:0007669"/>
    <property type="project" value="UniProtKB-UniRule"/>
</dbReference>
<evidence type="ECO:0000256" key="3">
    <source>
        <dbReference type="ARBA" id="ARBA00022723"/>
    </source>
</evidence>
<dbReference type="CDD" id="cd06456">
    <property type="entry name" value="M3A_DCP"/>
    <property type="match status" value="1"/>
</dbReference>
<dbReference type="EMBL" id="NXEJ01000009">
    <property type="protein sequence ID" value="POO49745.1"/>
    <property type="molecule type" value="Genomic_DNA"/>
</dbReference>
<evidence type="ECO:0000256" key="7">
    <source>
        <dbReference type="RuleBase" id="RU003435"/>
    </source>
</evidence>
<dbReference type="InterPro" id="IPR001567">
    <property type="entry name" value="Pept_M3A_M3B_dom"/>
</dbReference>
<evidence type="ECO:0000256" key="4">
    <source>
        <dbReference type="ARBA" id="ARBA00022801"/>
    </source>
</evidence>
<dbReference type="AlphaFoldDB" id="A0AAE5VNE0"/>
<evidence type="ECO:0000313" key="12">
    <source>
        <dbReference type="Proteomes" id="UP001277561"/>
    </source>
</evidence>
<evidence type="ECO:0000256" key="6">
    <source>
        <dbReference type="ARBA" id="ARBA00023049"/>
    </source>
</evidence>
<dbReference type="RefSeq" id="WP_103659939.1">
    <property type="nucleotide sequence ID" value="NZ_CP192764.1"/>
</dbReference>
<comment type="caution">
    <text evidence="10">The sequence shown here is derived from an EMBL/GenBank/DDBJ whole genome shotgun (WGS) entry which is preliminary data.</text>
</comment>
<dbReference type="GO" id="GO:0006508">
    <property type="term" value="P:proteolysis"/>
    <property type="evidence" value="ECO:0007669"/>
    <property type="project" value="UniProtKB-KW"/>
</dbReference>
<evidence type="ECO:0000313" key="9">
    <source>
        <dbReference type="EMBL" id="MDX8330262.1"/>
    </source>
</evidence>
<dbReference type="PANTHER" id="PTHR43660:SF1">
    <property type="entry name" value="DIPEPTIDYL CARBOXYPEPTIDASE"/>
    <property type="match status" value="1"/>
</dbReference>
<protein>
    <submittedName>
        <fullName evidence="9">M3 family metallopeptidase</fullName>
    </submittedName>
    <submittedName>
        <fullName evidence="10">Peptidase M3</fullName>
    </submittedName>
</protein>
<reference evidence="10 11" key="1">
    <citation type="journal article" date="2018" name="Syst. Appl. Microbiol.">
        <title>Agrobacterium rosae sp. nov., isolated from galls on different agricultural crops.</title>
        <authorList>
            <person name="Kuzmanovic N."/>
            <person name="Pulawska J."/>
            <person name="Smalla K."/>
            <person name="Nesme X."/>
        </authorList>
    </citation>
    <scope>NUCLEOTIDE SEQUENCE [LARGE SCALE GENOMIC DNA]</scope>
    <source>
        <strain evidence="10 11">NCPPB 1650</strain>
    </source>
</reference>
<organism evidence="10 11">
    <name type="scientific">Agrobacterium rosae</name>
    <dbReference type="NCBI Taxonomy" id="1972867"/>
    <lineage>
        <taxon>Bacteria</taxon>
        <taxon>Pseudomonadati</taxon>
        <taxon>Pseudomonadota</taxon>
        <taxon>Alphaproteobacteria</taxon>
        <taxon>Hyphomicrobiales</taxon>
        <taxon>Rhizobiaceae</taxon>
        <taxon>Rhizobium/Agrobacterium group</taxon>
        <taxon>Agrobacterium</taxon>
    </lineage>
</organism>
<dbReference type="InterPro" id="IPR045090">
    <property type="entry name" value="Pept_M3A_M3B"/>
</dbReference>
<keyword evidence="12" id="KW-1185">Reference proteome</keyword>
<dbReference type="GO" id="GO:0005829">
    <property type="term" value="C:cytosol"/>
    <property type="evidence" value="ECO:0007669"/>
    <property type="project" value="TreeGrafter"/>
</dbReference>
<evidence type="ECO:0000259" key="8">
    <source>
        <dbReference type="Pfam" id="PF01432"/>
    </source>
</evidence>
<dbReference type="Proteomes" id="UP000237447">
    <property type="component" value="Unassembled WGS sequence"/>
</dbReference>
<dbReference type="InterPro" id="IPR034005">
    <property type="entry name" value="M3A_DCP"/>
</dbReference>
<name>A0AAE5VNE0_9HYPH</name>
<comment type="similarity">
    <text evidence="1 7">Belongs to the peptidase M3 family.</text>
</comment>
<evidence type="ECO:0000313" key="11">
    <source>
        <dbReference type="Proteomes" id="UP000237447"/>
    </source>
</evidence>
<keyword evidence="6 7" id="KW-0482">Metalloprotease</keyword>
<keyword evidence="4 7" id="KW-0378">Hydrolase</keyword>
<keyword evidence="3 7" id="KW-0479">Metal-binding</keyword>
<dbReference type="FunFam" id="3.40.390.10:FF:000009">
    <property type="entry name" value="Oligopeptidase A"/>
    <property type="match status" value="1"/>
</dbReference>
<accession>A0AAE5VNE0</accession>
<evidence type="ECO:0000313" key="10">
    <source>
        <dbReference type="EMBL" id="POO49745.1"/>
    </source>
</evidence>
<dbReference type="PANTHER" id="PTHR43660">
    <property type="entry name" value="DIPEPTIDYL CARBOXYPEPTIDASE"/>
    <property type="match status" value="1"/>
</dbReference>
<dbReference type="GO" id="GO:0004180">
    <property type="term" value="F:carboxypeptidase activity"/>
    <property type="evidence" value="ECO:0007669"/>
    <property type="project" value="TreeGrafter"/>
</dbReference>
<dbReference type="InterPro" id="IPR024079">
    <property type="entry name" value="MetalloPept_cat_dom_sf"/>
</dbReference>
<evidence type="ECO:0000256" key="2">
    <source>
        <dbReference type="ARBA" id="ARBA00022670"/>
    </source>
</evidence>
<dbReference type="Pfam" id="PF01432">
    <property type="entry name" value="Peptidase_M3"/>
    <property type="match status" value="1"/>
</dbReference>
<sequence length="688" mass="76493">MTSTTAQYSAITDWNGTNGLPRFNAVRDEDFAGAFETALAAHDAEIDTIADNAEAPSFANTIVALEVAGDALSRVSALFWNKAGAHTNPDIQALERDIAPKMSRHYSKIGMNEALFKRIDTLWEKRDELALTGEELRVLERHWKGFVRAGAKLPKEAQERLAAINEELAGLGAKFGQNVLADEKSWKLLLTEEDELAGIPDFLRDSMAGAAREHGEDGKFAVTLSRSIIEPFLTFSERRDLREQAFKAWVSRGENGGETDNRETVKRTLELRDEKAKLLGYANFAAYKLDNTMAKTPDAVNALLTQVWEKAVERAGEEESELAAVISDEGKNHDVMPWDWRHYAEKLRAKKFSFSEAELKPYLQLEKIIEACFDVAQRLFGIRAVELKDVTAYHPDVRTFEIRNEQGELVAMFLGDFFARPSKRSGAWMSAFQSQHKLPLKNGTVGELPIIYNVCNFAKPSQGKPALLSLDDARTLFHEFGHALHGMLSNVTYASVSGTGVSRDFVELPSQLYEHWLTVPEILEKYALHYETGAPMPKALLDKVLAAQTFNAGFNTVEFTSSALVDMAFHTRGAVDDPMAVQAQVLASLNMPKSIVMRHATPHFQHVFSGDGYSAGYYSYMWSEVLDADAFAAFEETGDPFNAEMARKLKDNIYAVGGSIDAEETYQAFRGKMPSPDAMLQKRGLVAG</sequence>
<evidence type="ECO:0000256" key="5">
    <source>
        <dbReference type="ARBA" id="ARBA00022833"/>
    </source>
</evidence>
<dbReference type="GeneID" id="86881662"/>
<keyword evidence="5 7" id="KW-0862">Zinc</keyword>
<comment type="cofactor">
    <cofactor evidence="7">
        <name>Zn(2+)</name>
        <dbReference type="ChEBI" id="CHEBI:29105"/>
    </cofactor>
    <text evidence="7">Binds 1 zinc ion.</text>
</comment>
<dbReference type="InterPro" id="IPR024077">
    <property type="entry name" value="Neurolysin/TOP_dom2"/>
</dbReference>
<gene>
    <name evidence="10" type="ORF">CPJ18_20285</name>
    <name evidence="9" type="ORF">RMS29_13555</name>
</gene>
<reference evidence="9 12" key="2">
    <citation type="journal article" date="2023" name="Phytobiomes J">
        <title>Deciphering the key players within the bacterial microbiota associated with aerial crown gall tumors on rhododendron: Insights into the gallobiome.</title>
        <authorList>
            <person name="Kuzmanovic N."/>
            <person name="Nesme J."/>
            <person name="Wolf J."/>
            <person name="Neumann-Schaal M."/>
            <person name="Petersen J."/>
            <person name="Fernandez-Gnecco G."/>
            <person name="Sproeer C."/>
            <person name="Bunk B."/>
            <person name="Overmann J."/>
            <person name="Sorensen S.J."/>
            <person name="Idczak E."/>
            <person name="Smalla K."/>
        </authorList>
    </citation>
    <scope>NUCLEOTIDE SEQUENCE [LARGE SCALE GENOMIC DNA]</scope>
    <source>
        <strain evidence="9">Rho-14.1</strain>
        <strain evidence="12">rho-14.1</strain>
    </source>
</reference>
<proteinExistence type="inferred from homology"/>
<dbReference type="SUPFAM" id="SSF55486">
    <property type="entry name" value="Metalloproteases ('zincins'), catalytic domain"/>
    <property type="match status" value="1"/>
</dbReference>